<dbReference type="InterPro" id="IPR013103">
    <property type="entry name" value="RVT_2"/>
</dbReference>
<reference evidence="4" key="2">
    <citation type="submission" date="2004-10" db="EMBL/GenBank/DDBJ databases">
        <title>Chromosome-wide comparison between domesticated rice subspecies indica and japonica.</title>
        <authorList>
            <person name="Han B."/>
        </authorList>
    </citation>
    <scope>NUCLEOTIDE SEQUENCE</scope>
</reference>
<keyword evidence="1" id="KW-0863">Zinc-finger</keyword>
<dbReference type="SMART" id="SM00343">
    <property type="entry name" value="ZnF_C2HC"/>
    <property type="match status" value="1"/>
</dbReference>
<evidence type="ECO:0000313" key="4">
    <source>
        <dbReference type="EMBL" id="CAH67291.1"/>
    </source>
</evidence>
<dbReference type="SUPFAM" id="SSF57756">
    <property type="entry name" value="Retrovirus zinc finger-like domains"/>
    <property type="match status" value="1"/>
</dbReference>
<dbReference type="AlphaFoldDB" id="A0B9Y9"/>
<gene>
    <name evidence="4" type="primary">OSIGBa0103O01.9</name>
</gene>
<dbReference type="GO" id="GO:0008270">
    <property type="term" value="F:zinc ion binding"/>
    <property type="evidence" value="ECO:0007669"/>
    <property type="project" value="UniProtKB-KW"/>
</dbReference>
<dbReference type="Pfam" id="PF14223">
    <property type="entry name" value="Retrotran_gag_2"/>
    <property type="match status" value="1"/>
</dbReference>
<organism evidence="4">
    <name type="scientific">Oryza sativa</name>
    <name type="common">Rice</name>
    <dbReference type="NCBI Taxonomy" id="4530"/>
    <lineage>
        <taxon>Eukaryota</taxon>
        <taxon>Viridiplantae</taxon>
        <taxon>Streptophyta</taxon>
        <taxon>Embryophyta</taxon>
        <taxon>Tracheophyta</taxon>
        <taxon>Spermatophyta</taxon>
        <taxon>Magnoliopsida</taxon>
        <taxon>Liliopsida</taxon>
        <taxon>Poales</taxon>
        <taxon>Poaceae</taxon>
        <taxon>BOP clade</taxon>
        <taxon>Oryzoideae</taxon>
        <taxon>Oryzeae</taxon>
        <taxon>Oryzinae</taxon>
        <taxon>Oryza</taxon>
    </lineage>
</organism>
<dbReference type="InterPro" id="IPR036875">
    <property type="entry name" value="Znf_CCHC_sf"/>
</dbReference>
<reference evidence="4" key="1">
    <citation type="journal article" date="2002" name="Nature">
        <title>Sequence and analysis of rice chromosome 4.</title>
        <authorList>
            <person name="Feng Q."/>
            <person name="Zhang Y."/>
            <person name="Hao P."/>
            <person name="Wang S."/>
            <person name="Fu G."/>
            <person name="Huang Y."/>
            <person name="Li Y."/>
            <person name="Zhu J."/>
            <person name="Liu Y."/>
            <person name="Hu X."/>
            <person name="Jia P."/>
            <person name="Zhang Y."/>
            <person name="Zhao Q."/>
            <person name="Ying K."/>
            <person name="Yu S."/>
            <person name="Tang Y."/>
            <person name="Weng Q."/>
            <person name="Zhang L."/>
            <person name="Lu Y."/>
            <person name="Mu J."/>
            <person name="Lu Y."/>
            <person name="Zhang L.S."/>
            <person name="Yu Z."/>
            <person name="Fan D."/>
            <person name="Liu X."/>
            <person name="Lu T."/>
            <person name="Li C."/>
            <person name="Wu Y."/>
            <person name="Sun T."/>
            <person name="Lei H."/>
            <person name="Li T."/>
            <person name="Hu H."/>
            <person name="Guan J."/>
            <person name="Wu M."/>
            <person name="Zhang R."/>
            <person name="Zhou B."/>
            <person name="Chen Z."/>
            <person name="Chen L."/>
            <person name="Jin Z."/>
            <person name="Wang R."/>
            <person name="Yin H."/>
            <person name="Cai Z."/>
            <person name="Ren S."/>
            <person name="Lv G."/>
            <person name="Gu W."/>
            <person name="Zhu G."/>
            <person name="Tu Y."/>
            <person name="Jia J."/>
            <person name="Zhang Y."/>
            <person name="Chen J."/>
            <person name="Kang H."/>
            <person name="Chen X."/>
            <person name="Shao C."/>
            <person name="Sun Y."/>
            <person name="Hu Q."/>
            <person name="Zhang X."/>
            <person name="Zhang W."/>
            <person name="Wang L."/>
            <person name="Ding C."/>
            <person name="Sheng H."/>
            <person name="Gu J."/>
            <person name="Chen S."/>
            <person name="Ni L."/>
            <person name="Zhu F."/>
            <person name="Chen W."/>
            <person name="Lan L."/>
            <person name="Lai Y."/>
            <person name="Cheng Z."/>
            <person name="Gu M."/>
            <person name="Jiang J."/>
            <person name="Li J."/>
            <person name="Hong G."/>
            <person name="Xue Y."/>
            <person name="Han B."/>
        </authorList>
    </citation>
    <scope>NUCLEOTIDE SEQUENCE</scope>
</reference>
<evidence type="ECO:0000259" key="3">
    <source>
        <dbReference type="PROSITE" id="PS50158"/>
    </source>
</evidence>
<keyword evidence="1" id="KW-0862">Zinc</keyword>
<accession>A0B9Y9</accession>
<evidence type="ECO:0000256" key="1">
    <source>
        <dbReference type="PROSITE-ProRule" id="PRU00047"/>
    </source>
</evidence>
<feature type="region of interest" description="Disordered" evidence="2">
    <location>
        <begin position="148"/>
        <end position="197"/>
    </location>
</feature>
<dbReference type="PANTHER" id="PTHR11439:SF440">
    <property type="entry name" value="INTEGRASE CATALYTIC DOMAIN-CONTAINING PROTEIN"/>
    <property type="match status" value="1"/>
</dbReference>
<keyword evidence="1" id="KW-0479">Metal-binding</keyword>
<dbReference type="CDD" id="cd09272">
    <property type="entry name" value="RNase_HI_RT_Ty1"/>
    <property type="match status" value="1"/>
</dbReference>
<dbReference type="GO" id="GO:0003676">
    <property type="term" value="F:nucleic acid binding"/>
    <property type="evidence" value="ECO:0007669"/>
    <property type="project" value="InterPro"/>
</dbReference>
<dbReference type="InterPro" id="IPR043502">
    <property type="entry name" value="DNA/RNA_pol_sf"/>
</dbReference>
<feature type="compositionally biased region" description="Polar residues" evidence="2">
    <location>
        <begin position="1"/>
        <end position="11"/>
    </location>
</feature>
<dbReference type="Pfam" id="PF07727">
    <property type="entry name" value="RVT_2"/>
    <property type="match status" value="1"/>
</dbReference>
<feature type="region of interest" description="Disordered" evidence="2">
    <location>
        <begin position="1"/>
        <end position="26"/>
    </location>
</feature>
<evidence type="ECO:0000256" key="2">
    <source>
        <dbReference type="SAM" id="MobiDB-lite"/>
    </source>
</evidence>
<dbReference type="Gene3D" id="4.10.60.10">
    <property type="entry name" value="Zinc finger, CCHC-type"/>
    <property type="match status" value="1"/>
</dbReference>
<dbReference type="PANTHER" id="PTHR11439">
    <property type="entry name" value="GAG-POL-RELATED RETROTRANSPOSON"/>
    <property type="match status" value="1"/>
</dbReference>
<dbReference type="InterPro" id="IPR001878">
    <property type="entry name" value="Znf_CCHC"/>
</dbReference>
<sequence length="857" mass="96051">MSNTGDNSNTGYKEKEAPVNTNRGNIASNSSGGPFLGVLTDNIVDVYMHMPSGKDMWDTLEAKFGVSDAGSELYIMEQFYDYKMMLAKELENNNCELPDKFVVGDITAKLPPSWSDFATSLKHKRQEFSVIDLIGSLGVEEKARAKENRGKNIEGGSSANLVQKKNPHASHNNNNKKVKSDVKPKATTNFKKKGKGNAKGDCFVCGKPRHWAKNCPDRKDKKSANMVISEGGGTSGYDNFLPTVLSVFHSPDWWVDTGANIHVGRGSSLLMGNGSLAAVHDVVKHKKVTPFEEWERKKLNLSYLRTWGCLAKVNVPIAKKRKLGPKTVDCVFLGYAIHSVGYRFLIVNSGVPDMRVGTINESRDAIFFENEFPMKNTPSTSSQEPVLPHEHFAPIEHNDQTAEENPEEDNIVATRKSKRQRTAKSFEDDYIVYLVDDTPRTIEEAYSSPDADYWKEAVHSEMDLIMSNGTWEVVKRPYGCKPVGCKWVFKKKLRPDGTIEKYKARLVAKGYTQKEGEDFFDTYSPVARLTTIRVLFALEASHGLLVHQMDVKTAFLNGELEEEIYMDQPDGYVLEGQEGMVCKLLKSLYSLKQAPKQWHEKFDTTLTSAGFVVNEADKCLYYRYGEGEGVILCLYVDDILIFGTSLNVIEEVKDFLSKSFEMRDLGVADVILNIKLLRGDEGGITLVQSHYVDKVLSRFGYSDCKPAPTPYDSSVLLRKNRRIARDQLRYTQIIGSLMYLASAMRPDISFAVSKLSRFVSNLGDDHWQALERVMRYLKGTTSYGIHYTGYPKVLEGYSDSNWISDADEIKATSGYVFTLGGGAVSWKSCKQTILTRSTMEAELTALDTAIVEAEWLS</sequence>
<feature type="domain" description="CCHC-type" evidence="3">
    <location>
        <begin position="202"/>
        <end position="217"/>
    </location>
</feature>
<dbReference type="InterPro" id="IPR057670">
    <property type="entry name" value="SH3_retrovirus"/>
</dbReference>
<proteinExistence type="predicted"/>
<dbReference type="PROSITE" id="PS50158">
    <property type="entry name" value="ZF_CCHC"/>
    <property type="match status" value="1"/>
</dbReference>
<protein>
    <submittedName>
        <fullName evidence="4">OSIGBa0103O01.9 protein</fullName>
    </submittedName>
</protein>
<dbReference type="EMBL" id="CR855187">
    <property type="protein sequence ID" value="CAH67291.1"/>
    <property type="molecule type" value="Genomic_DNA"/>
</dbReference>
<dbReference type="Pfam" id="PF25597">
    <property type="entry name" value="SH3_retrovirus"/>
    <property type="match status" value="1"/>
</dbReference>
<name>A0B9Y9_ORYSA</name>
<dbReference type="SUPFAM" id="SSF56672">
    <property type="entry name" value="DNA/RNA polymerases"/>
    <property type="match status" value="1"/>
</dbReference>